<evidence type="ECO:0000256" key="10">
    <source>
        <dbReference type="ARBA" id="ARBA00023237"/>
    </source>
</evidence>
<gene>
    <name evidence="14" type="primary">pmp20</name>
    <name evidence="14" type="ORF">BN1224_PB1_B_05490</name>
</gene>
<dbReference type="PROSITE" id="PS51208">
    <property type="entry name" value="AUTOTRANSPORTER"/>
    <property type="match status" value="1"/>
</dbReference>
<evidence type="ECO:0000256" key="8">
    <source>
        <dbReference type="ARBA" id="ARBA00022729"/>
    </source>
</evidence>
<keyword evidence="5" id="KW-0134">Cell wall</keyword>
<dbReference type="GO" id="GO:0009279">
    <property type="term" value="C:cell outer membrane"/>
    <property type="evidence" value="ECO:0007669"/>
    <property type="project" value="UniProtKB-SubCell"/>
</dbReference>
<feature type="region of interest" description="Disordered" evidence="11">
    <location>
        <begin position="139"/>
        <end position="161"/>
    </location>
</feature>
<evidence type="ECO:0000256" key="5">
    <source>
        <dbReference type="ARBA" id="ARBA00022512"/>
    </source>
</evidence>
<evidence type="ECO:0000256" key="11">
    <source>
        <dbReference type="SAM" id="MobiDB-lite"/>
    </source>
</evidence>
<keyword evidence="6" id="KW-0964">Secreted</keyword>
<dbReference type="GO" id="GO:0043130">
    <property type="term" value="F:ubiquitin binding"/>
    <property type="evidence" value="ECO:0007669"/>
    <property type="project" value="TreeGrafter"/>
</dbReference>
<evidence type="ECO:0000256" key="6">
    <source>
        <dbReference type="ARBA" id="ARBA00022525"/>
    </source>
</evidence>
<evidence type="ECO:0000256" key="2">
    <source>
        <dbReference type="ARBA" id="ARBA00004416"/>
    </source>
</evidence>
<keyword evidence="9" id="KW-0472">Membrane</keyword>
<evidence type="ECO:0000256" key="3">
    <source>
        <dbReference type="ARBA" id="ARBA00007542"/>
    </source>
</evidence>
<feature type="chain" id="PRO_5010157827" evidence="12">
    <location>
        <begin position="22"/>
        <end position="1573"/>
    </location>
</feature>
<dbReference type="SUPFAM" id="SSF103515">
    <property type="entry name" value="Autotransporter"/>
    <property type="match status" value="1"/>
</dbReference>
<dbReference type="InterPro" id="IPR036709">
    <property type="entry name" value="Autotransporte_beta_dom_sf"/>
</dbReference>
<protein>
    <submittedName>
        <fullName evidence="14">Probable outer membrane protein pmp20</fullName>
    </submittedName>
</protein>
<evidence type="ECO:0000256" key="4">
    <source>
        <dbReference type="ARBA" id="ARBA00022452"/>
    </source>
</evidence>
<dbReference type="PATRIC" id="fig|83558.13.peg.576"/>
<keyword evidence="4" id="KW-1134">Transmembrane beta strand</keyword>
<dbReference type="InterPro" id="IPR011427">
    <property type="entry name" value="Polymorphic_membr_middle"/>
</dbReference>
<dbReference type="InterPro" id="IPR051246">
    <property type="entry name" value="WDR48"/>
</dbReference>
<feature type="domain" description="Autotransporter" evidence="13">
    <location>
        <begin position="1284"/>
        <end position="1573"/>
    </location>
</feature>
<feature type="compositionally biased region" description="Low complexity" evidence="11">
    <location>
        <begin position="140"/>
        <end position="161"/>
    </location>
</feature>
<evidence type="ECO:0000313" key="14">
    <source>
        <dbReference type="EMBL" id="CRI50580.1"/>
    </source>
</evidence>
<dbReference type="PANTHER" id="PTHR19862">
    <property type="entry name" value="WD REPEAT-CONTAINING PROTEIN 48"/>
    <property type="match status" value="1"/>
</dbReference>
<dbReference type="GO" id="GO:0000724">
    <property type="term" value="P:double-strand break repair via homologous recombination"/>
    <property type="evidence" value="ECO:0007669"/>
    <property type="project" value="TreeGrafter"/>
</dbReference>
<dbReference type="InterPro" id="IPR006626">
    <property type="entry name" value="PbH1"/>
</dbReference>
<dbReference type="Gene3D" id="2.40.128.130">
    <property type="entry name" value="Autotransporter beta-domain"/>
    <property type="match status" value="1"/>
</dbReference>
<dbReference type="PANTHER" id="PTHR19862:SF14">
    <property type="entry name" value="WD REPEAT-CONTAINING PROTEIN 48"/>
    <property type="match status" value="1"/>
</dbReference>
<dbReference type="InterPro" id="IPR011050">
    <property type="entry name" value="Pectin_lyase_fold/virulence"/>
</dbReference>
<dbReference type="Pfam" id="PF07548">
    <property type="entry name" value="ChlamPMP_M"/>
    <property type="match status" value="1"/>
</dbReference>
<comment type="similarity">
    <text evidence="3">Belongs to the PMP outer membrane protein family.</text>
</comment>
<proteinExistence type="inferred from homology"/>
<dbReference type="NCBIfam" id="TIGR01376">
    <property type="entry name" value="POMP_repeat"/>
    <property type="match status" value="9"/>
</dbReference>
<dbReference type="Pfam" id="PF02415">
    <property type="entry name" value="Chlam_PMP"/>
    <property type="match status" value="7"/>
</dbReference>
<feature type="region of interest" description="Disordered" evidence="11">
    <location>
        <begin position="78"/>
        <end position="100"/>
    </location>
</feature>
<dbReference type="EMBL" id="LN847240">
    <property type="protein sequence ID" value="CRI50580.1"/>
    <property type="molecule type" value="Genomic_DNA"/>
</dbReference>
<dbReference type="InterPro" id="IPR005546">
    <property type="entry name" value="Autotransporte_beta"/>
</dbReference>
<feature type="compositionally biased region" description="Low complexity" evidence="11">
    <location>
        <begin position="85"/>
        <end position="100"/>
    </location>
</feature>
<keyword evidence="7" id="KW-0812">Transmembrane</keyword>
<organism evidence="14">
    <name type="scientific">Chlamydia pneumoniae</name>
    <name type="common">Chlamydophila pneumoniae</name>
    <dbReference type="NCBI Taxonomy" id="83558"/>
    <lineage>
        <taxon>Bacteria</taxon>
        <taxon>Pseudomonadati</taxon>
        <taxon>Chlamydiota</taxon>
        <taxon>Chlamydiia</taxon>
        <taxon>Chlamydiales</taxon>
        <taxon>Chlamydiaceae</taxon>
        <taxon>Chlamydia/Chlamydophila group</taxon>
        <taxon>Chlamydia</taxon>
    </lineage>
</organism>
<evidence type="ECO:0000256" key="1">
    <source>
        <dbReference type="ARBA" id="ARBA00004191"/>
    </source>
</evidence>
<keyword evidence="10" id="KW-0998">Cell outer membrane</keyword>
<dbReference type="SUPFAM" id="SSF51126">
    <property type="entry name" value="Pectin lyase-like"/>
    <property type="match status" value="1"/>
</dbReference>
<reference evidence="14" key="1">
    <citation type="submission" date="2015-05" db="EMBL/GenBank/DDBJ databases">
        <authorList>
            <person name="Rattei Thomas"/>
        </authorList>
    </citation>
    <scope>NUCLEOTIDE SEQUENCE</scope>
    <source>
        <strain evidence="14">PB1</strain>
    </source>
</reference>
<feature type="signal peptide" evidence="12">
    <location>
        <begin position="1"/>
        <end position="21"/>
    </location>
</feature>
<accession>A0A0F7XC84</accession>
<dbReference type="InterPro" id="IPR003368">
    <property type="entry name" value="POMP_repeat"/>
</dbReference>
<comment type="subcellular location">
    <subcellularLocation>
        <location evidence="2">Cell outer membrane</location>
        <topology evidence="2">Peripheral membrane protein</topology>
        <orientation evidence="2">Extracellular side</orientation>
    </subcellularLocation>
    <subcellularLocation>
        <location evidence="1">Secreted</location>
        <location evidence="1">Cell wall</location>
    </subcellularLocation>
</comment>
<evidence type="ECO:0000256" key="12">
    <source>
        <dbReference type="SAM" id="SignalP"/>
    </source>
</evidence>
<evidence type="ECO:0000256" key="7">
    <source>
        <dbReference type="ARBA" id="ARBA00022692"/>
    </source>
</evidence>
<dbReference type="RefSeq" id="WP_046882600.1">
    <property type="nucleotide sequence ID" value="NZ_LN846980.1"/>
</dbReference>
<name>A0A0F7XC84_CHLPN</name>
<dbReference type="SMART" id="SM00710">
    <property type="entry name" value="PbH1"/>
    <property type="match status" value="10"/>
</dbReference>
<evidence type="ECO:0000256" key="9">
    <source>
        <dbReference type="ARBA" id="ARBA00023136"/>
    </source>
</evidence>
<dbReference type="SMART" id="SM00869">
    <property type="entry name" value="Autotransporter"/>
    <property type="match status" value="1"/>
</dbReference>
<keyword evidence="8 12" id="KW-0732">Signal</keyword>
<sequence length="1573" mass="164089">MKWLPATAVFAAVLPALTAFGDPASVEISTSHTGSGDPTSDAALTGFTQSSTETDGTTYTIVGDITFSTFTNIPVPVVTPDANDSSSNSSKGGSSSSGATSLIRSSNLHSDFDFTKDSVLDLYHLFFPSASNTLNPALLSSSSSGGSSSSSSSSSSGSASAVVAADPKGGAAFYSNEANGTLTFTTDSGNPGSLTLQNLKMTGDGAAIYSKGPLVFTGLKNLTFTGNESQKSGGAAYTEGALTTQAIVEAVTFTGNTSAGQGGAIYVKEATLFNALDSLKFEKNTSGQAGGGIYTESTLTISNITKSIEFISNKASVPAPAPEPTSPAPSSLINSTTIDTSTLQTRAASATPAVAPVAAVTPTPISTQETAGNGGAIYAKQGISISTFKDLTFKSNSASVDATLTVDSSTIGESGGAIFAADSIQIQQCTGTTLFSGNTANKSGGGIYAVGQVTLEDIANLKMTNNTCKGEGGAIYTKKALTINNGAILTTFSGNTSTDNGGAIFAVGGITLSDLVEVRFSKNKTGNYSAPITKAASNTAPVVSSSTTAASPAVPAAAAAPVTNAAKGGALYSTEGLTVSGITSILSFENNECQNQGGGAYVTKTFQCSDSHRLQFTSNKAADEGGGLYCGDDVTLTNLTGKTLFQENSSEKHGGGLSLASGKSLTMTSLESFCLNANTAKENGGGANVPENIVLTFTYTPTPNEPAPVQQPVYGEALVTGNTATKSGGGIYSSGAVTLTNISGTFGITGNSVINTATSQDADIQGGGIYATTSLSINQCNTPILFSNNSAATKKTSTTKQIAGGAIFSAAVTIENNSQPIIFLNNSAKSEATTAATAGNKDSCGGAIAANSVTLTNNPEITFKGNYAETGGAIGCIDLTNGSPPRKVSIADNGSVLFQDNSALNRGGAIYGETIDISRTGATFIGNSSKHDGSAICCSTALTLAPNSQLIFENNKVTETTATTKASINNLGAAIYGNNETSDVTISLSAENGSIFFKNNLCTATNKYCSIAGNVKFTAIEASAGKAISFYDAVNVSTKETNAQELKLNEKATSTGTILFSGELHENKSYIPQKVTFAHGNLILGKNAELSVVSFTQSPGTTITMGPGSVLSNHSKEAGGIAINNVIIDFSEIVPTKDNATVAPPTLKLVSRTNADSKDKIDITGTVTLLDPNGNLYQNSYLGEDRDITLFNIDNSASGAVTATNVTLQGNLGAKKGYLGTWNLDPNSSGSKIILKWTFDKYLRWPYIPRDNHFYINSIWGAQNSLVTVKQGILGNMLNNARFEDPAFNNFWASAIGSFLRKEVSRNSDSFTYHGRGYTAAVDAKPRQEFILGAAFSQVFGHAESEYHLDNYKHKGSGHSTQASLYAGNIFYFPAIRSRPILFQGVATYGYMQHDTTTYYPSIEEKNMANWDSIAWLFDLRFSVDLKEPQPHSTARLTFYTEAEYTRIRQEKFTELDYDPRSFSACSYGNLAIPTGFSVDGALAWREIILYNKVSAAYLPVILRNNPKATYEVLSTKEKGNVVNVLPTRNAARAEVSSQIYLGSYWTLYGTYTIDASMNTLVQMANGGIRFVF</sequence>
<evidence type="ECO:0000259" key="13">
    <source>
        <dbReference type="PROSITE" id="PS51208"/>
    </source>
</evidence>
<dbReference type="Pfam" id="PF03797">
    <property type="entry name" value="Autotransporter"/>
    <property type="match status" value="1"/>
</dbReference>